<sequence>MTGALFHGSDSIVLWNLASQAAGQAVAQRIGDYASAQEKATGDPEWAEGGNKRAAMQAAGAAVVAGLGGGVASAVEGAAGAAIGSKMGGNLNKLSDSIAASNPTGDANVNQALGNIVANVIATGAGAAAGGAGAFSSSDVDRYNRQLHSEEKTLAKQLADKSGGKYTQAQIEDQMRIMGVSDNGTNESGAPTTLIGQAPTDAGAKWISGGTTANGQPILTQVTAQADPALQSYILSNYNSASANQVPSQFTYQQTGSGSTNITGPFTRFDQSDANYVRNTTSDATSMISTNAGRISSLAAAGGAITPCSVVCDGIAYAGTVIGIAADAVGQLAKPNAGQYIVNGINGVLANFSSSAAPAFSPFINELTNQVNESGITTSSQDALNATIDTKNTSGKK</sequence>
<protein>
    <recommendedName>
        <fullName evidence="3">Filamentous hemagglutinin</fullName>
    </recommendedName>
</protein>
<keyword evidence="2" id="KW-1185">Reference proteome</keyword>
<accession>A0ABM8NTD7</accession>
<proteinExistence type="predicted"/>
<reference evidence="1 2" key="1">
    <citation type="submission" date="2020-10" db="EMBL/GenBank/DDBJ databases">
        <authorList>
            <person name="Peeters C."/>
        </authorList>
    </citation>
    <scope>NUCLEOTIDE SEQUENCE [LARGE SCALE GENOMIC DNA]</scope>
    <source>
        <strain evidence="1 2">LMG 27952</strain>
    </source>
</reference>
<evidence type="ECO:0000313" key="2">
    <source>
        <dbReference type="Proteomes" id="UP000656319"/>
    </source>
</evidence>
<organism evidence="1 2">
    <name type="scientific">Paraburkholderia hiiakae</name>
    <dbReference type="NCBI Taxonomy" id="1081782"/>
    <lineage>
        <taxon>Bacteria</taxon>
        <taxon>Pseudomonadati</taxon>
        <taxon>Pseudomonadota</taxon>
        <taxon>Betaproteobacteria</taxon>
        <taxon>Burkholderiales</taxon>
        <taxon>Burkholderiaceae</taxon>
        <taxon>Paraburkholderia</taxon>
    </lineage>
</organism>
<evidence type="ECO:0000313" key="1">
    <source>
        <dbReference type="EMBL" id="CAD6542660.1"/>
    </source>
</evidence>
<evidence type="ECO:0008006" key="3">
    <source>
        <dbReference type="Google" id="ProtNLM"/>
    </source>
</evidence>
<dbReference type="EMBL" id="CAJHCQ010000010">
    <property type="protein sequence ID" value="CAD6542660.1"/>
    <property type="molecule type" value="Genomic_DNA"/>
</dbReference>
<name>A0ABM8NTD7_9BURK</name>
<comment type="caution">
    <text evidence="1">The sequence shown here is derived from an EMBL/GenBank/DDBJ whole genome shotgun (WGS) entry which is preliminary data.</text>
</comment>
<dbReference type="Proteomes" id="UP000656319">
    <property type="component" value="Unassembled WGS sequence"/>
</dbReference>
<gene>
    <name evidence="1" type="ORF">LMG27952_03920</name>
</gene>